<evidence type="ECO:0000313" key="3">
    <source>
        <dbReference type="Proteomes" id="UP001160148"/>
    </source>
</evidence>
<dbReference type="AlphaFoldDB" id="A0AAV0XUL5"/>
<dbReference type="PANTHER" id="PTHR10773:SF19">
    <property type="match status" value="1"/>
</dbReference>
<accession>A0AAV0XUL5</accession>
<evidence type="ECO:0000256" key="1">
    <source>
        <dbReference type="SAM" id="MobiDB-lite"/>
    </source>
</evidence>
<dbReference type="PANTHER" id="PTHR10773">
    <property type="entry name" value="DNA-DIRECTED RNA POLYMERASES I, II, AND III SUBUNIT RPABC2"/>
    <property type="match status" value="1"/>
</dbReference>
<dbReference type="EMBL" id="CARXXK010001004">
    <property type="protein sequence ID" value="CAI6371463.1"/>
    <property type="molecule type" value="Genomic_DNA"/>
</dbReference>
<feature type="region of interest" description="Disordered" evidence="1">
    <location>
        <begin position="28"/>
        <end position="47"/>
    </location>
</feature>
<sequence length="253" mass="29497">MFQSVYGVTRGKIDLIVQKKKCSDSGSLQLLDNRGHHEPHNKMPKEKEDMRNHIEKYPKYLSHYSRRHSNKFYLQCHLNIKKLYEEYKIEKNGNKCGSYDMFKEVFNKTGYKFKKPKLDTCKTCDTFVLQIKQCKVKEQQILLQKQHEAHKELADLGYMQKKEDTINALASNNTRVLVFDLEQVLDTPALSTNVSFYKRLLSTFNLTIRDCGENEGTECYMWHEAIGGRGSNDIALTLTHVEDKTEILICLLC</sequence>
<comment type="caution">
    <text evidence="2">The sequence shown here is derived from an EMBL/GenBank/DDBJ whole genome shotgun (WGS) entry which is preliminary data.</text>
</comment>
<reference evidence="2 3" key="1">
    <citation type="submission" date="2023-01" db="EMBL/GenBank/DDBJ databases">
        <authorList>
            <person name="Whitehead M."/>
        </authorList>
    </citation>
    <scope>NUCLEOTIDE SEQUENCE [LARGE SCALE GENOMIC DNA]</scope>
</reference>
<evidence type="ECO:0000313" key="2">
    <source>
        <dbReference type="EMBL" id="CAI6371463.1"/>
    </source>
</evidence>
<organism evidence="2 3">
    <name type="scientific">Macrosiphum euphorbiae</name>
    <name type="common">potato aphid</name>
    <dbReference type="NCBI Taxonomy" id="13131"/>
    <lineage>
        <taxon>Eukaryota</taxon>
        <taxon>Metazoa</taxon>
        <taxon>Ecdysozoa</taxon>
        <taxon>Arthropoda</taxon>
        <taxon>Hexapoda</taxon>
        <taxon>Insecta</taxon>
        <taxon>Pterygota</taxon>
        <taxon>Neoptera</taxon>
        <taxon>Paraneoptera</taxon>
        <taxon>Hemiptera</taxon>
        <taxon>Sternorrhyncha</taxon>
        <taxon>Aphidomorpha</taxon>
        <taxon>Aphidoidea</taxon>
        <taxon>Aphididae</taxon>
        <taxon>Macrosiphini</taxon>
        <taxon>Macrosiphum</taxon>
    </lineage>
</organism>
<proteinExistence type="predicted"/>
<dbReference type="Proteomes" id="UP001160148">
    <property type="component" value="Unassembled WGS sequence"/>
</dbReference>
<keyword evidence="3" id="KW-1185">Reference proteome</keyword>
<protein>
    <submittedName>
        <fullName evidence="2">Uncharacterized protein</fullName>
    </submittedName>
</protein>
<feature type="compositionally biased region" description="Basic and acidic residues" evidence="1">
    <location>
        <begin position="33"/>
        <end position="47"/>
    </location>
</feature>
<gene>
    <name evidence="2" type="ORF">MEUPH1_LOCUS25463</name>
</gene>
<name>A0AAV0XUL5_9HEMI</name>